<accession>A0A857JH76</accession>
<dbReference type="Gene3D" id="3.40.50.2300">
    <property type="match status" value="1"/>
</dbReference>
<reference evidence="5 6" key="1">
    <citation type="submission" date="2019-12" db="EMBL/GenBank/DDBJ databases">
        <title>Genome sequencing and assembly of endphytes of Porphyra tenera.</title>
        <authorList>
            <person name="Park J.M."/>
            <person name="Shin R."/>
            <person name="Jo S.H."/>
        </authorList>
    </citation>
    <scope>NUCLEOTIDE SEQUENCE [LARGE SCALE GENOMIC DNA]</scope>
    <source>
        <strain evidence="5 6">GPM4</strain>
    </source>
</reference>
<dbReference type="SMART" id="SM00850">
    <property type="entry name" value="LytTR"/>
    <property type="match status" value="1"/>
</dbReference>
<evidence type="ECO:0000256" key="1">
    <source>
        <dbReference type="ARBA" id="ARBA00023012"/>
    </source>
</evidence>
<dbReference type="PANTHER" id="PTHR37299:SF1">
    <property type="entry name" value="STAGE 0 SPORULATION PROTEIN A HOMOLOG"/>
    <property type="match status" value="1"/>
</dbReference>
<feature type="domain" description="Response regulatory" evidence="3">
    <location>
        <begin position="5"/>
        <end position="119"/>
    </location>
</feature>
<keyword evidence="6" id="KW-1185">Reference proteome</keyword>
<sequence length="280" mass="31432">MSGISVLVVDDEPLAREGLALRLAEYENITVVGCCNNAKQAYDAISANQPDVVFLDIEMPGRTGLELAKQLREEGNAATIVFVTAFREFAVNAFDFQASDYLLKPFSDERLKECIEKLSIAMDMTQVIDQHKKLGTLLSRKTGNSIDSFIHTLEVSNELSNNNELHELQQIISLKSGSQWIRVKLDDIVWIEAAGDYMCVHTVNDTHIIRKTLKQFEEELDSVHFPRVSRSAIINIAKLSTLTPNSNGEYVAQLGSNVQVKVGRKYKFCIEELRPNRKAV</sequence>
<dbReference type="InterPro" id="IPR046947">
    <property type="entry name" value="LytR-like"/>
</dbReference>
<keyword evidence="2" id="KW-0597">Phosphoprotein</keyword>
<evidence type="ECO:0000256" key="2">
    <source>
        <dbReference type="PROSITE-ProRule" id="PRU00169"/>
    </source>
</evidence>
<dbReference type="InterPro" id="IPR001789">
    <property type="entry name" value="Sig_transdc_resp-reg_receiver"/>
</dbReference>
<dbReference type="OrthoDB" id="236568at2"/>
<dbReference type="Gene3D" id="2.40.50.1020">
    <property type="entry name" value="LytTr DNA-binding domain"/>
    <property type="match status" value="1"/>
</dbReference>
<keyword evidence="1" id="KW-0902">Two-component regulatory system</keyword>
<name>A0A857JH76_9ALTE</name>
<dbReference type="AlphaFoldDB" id="A0A857JH76"/>
<dbReference type="PANTHER" id="PTHR37299">
    <property type="entry name" value="TRANSCRIPTIONAL REGULATOR-RELATED"/>
    <property type="match status" value="1"/>
</dbReference>
<evidence type="ECO:0000313" key="5">
    <source>
        <dbReference type="EMBL" id="QHJ11323.1"/>
    </source>
</evidence>
<dbReference type="KEGG" id="pmes:FX988_01551"/>
<dbReference type="EMBL" id="CP047656">
    <property type="protein sequence ID" value="QHJ11323.1"/>
    <property type="molecule type" value="Genomic_DNA"/>
</dbReference>
<feature type="domain" description="HTH LytTR-type" evidence="4">
    <location>
        <begin position="172"/>
        <end position="266"/>
    </location>
</feature>
<evidence type="ECO:0000313" key="6">
    <source>
        <dbReference type="Proteomes" id="UP000464524"/>
    </source>
</evidence>
<dbReference type="GO" id="GO:0000156">
    <property type="term" value="F:phosphorelay response regulator activity"/>
    <property type="evidence" value="ECO:0007669"/>
    <property type="project" value="InterPro"/>
</dbReference>
<dbReference type="Pfam" id="PF04397">
    <property type="entry name" value="LytTR"/>
    <property type="match status" value="1"/>
</dbReference>
<feature type="modified residue" description="4-aspartylphosphate" evidence="2">
    <location>
        <position position="56"/>
    </location>
</feature>
<dbReference type="SUPFAM" id="SSF52172">
    <property type="entry name" value="CheY-like"/>
    <property type="match status" value="1"/>
</dbReference>
<dbReference type="SMART" id="SM00448">
    <property type="entry name" value="REC"/>
    <property type="match status" value="1"/>
</dbReference>
<dbReference type="Pfam" id="PF00072">
    <property type="entry name" value="Response_reg"/>
    <property type="match status" value="1"/>
</dbReference>
<evidence type="ECO:0000259" key="3">
    <source>
        <dbReference type="PROSITE" id="PS50110"/>
    </source>
</evidence>
<proteinExistence type="predicted"/>
<dbReference type="InterPro" id="IPR011006">
    <property type="entry name" value="CheY-like_superfamily"/>
</dbReference>
<gene>
    <name evidence="5" type="ORF">FX988_01551</name>
</gene>
<dbReference type="RefSeq" id="WP_160179082.1">
    <property type="nucleotide sequence ID" value="NZ_CP047656.1"/>
</dbReference>
<dbReference type="Proteomes" id="UP000464524">
    <property type="component" value="Chromosome"/>
</dbReference>
<dbReference type="PROSITE" id="PS50930">
    <property type="entry name" value="HTH_LYTTR"/>
    <property type="match status" value="1"/>
</dbReference>
<dbReference type="InterPro" id="IPR007492">
    <property type="entry name" value="LytTR_DNA-bd_dom"/>
</dbReference>
<protein>
    <submittedName>
        <fullName evidence="5">Sensory transduction protein LytR</fullName>
    </submittedName>
</protein>
<dbReference type="GO" id="GO:0003677">
    <property type="term" value="F:DNA binding"/>
    <property type="evidence" value="ECO:0007669"/>
    <property type="project" value="InterPro"/>
</dbReference>
<evidence type="ECO:0000259" key="4">
    <source>
        <dbReference type="PROSITE" id="PS50930"/>
    </source>
</evidence>
<dbReference type="PROSITE" id="PS50110">
    <property type="entry name" value="RESPONSE_REGULATORY"/>
    <property type="match status" value="1"/>
</dbReference>
<organism evidence="5 6">
    <name type="scientific">Paraglaciecola mesophila</name>
    <dbReference type="NCBI Taxonomy" id="197222"/>
    <lineage>
        <taxon>Bacteria</taxon>
        <taxon>Pseudomonadati</taxon>
        <taxon>Pseudomonadota</taxon>
        <taxon>Gammaproteobacteria</taxon>
        <taxon>Alteromonadales</taxon>
        <taxon>Alteromonadaceae</taxon>
        <taxon>Paraglaciecola</taxon>
    </lineage>
</organism>